<feature type="compositionally biased region" description="Polar residues" evidence="1">
    <location>
        <begin position="68"/>
        <end position="79"/>
    </location>
</feature>
<protein>
    <submittedName>
        <fullName evidence="2">Uncharacterized protein</fullName>
    </submittedName>
</protein>
<evidence type="ECO:0000313" key="3">
    <source>
        <dbReference type="EMBL" id="GBL55124.1"/>
    </source>
</evidence>
<sequence>MYQSFPQEVRPVVRDVVTTPPFLCPTGNRELVYLSRDFSSPYLMRKKTPPCRSIREILEDRSPRQIKPTLNPNTKQSPLQAAHAQSPITGVRLVIRDESEKPHHHLCIPPRSGTLLAFATTFLPHI</sequence>
<evidence type="ECO:0000313" key="2">
    <source>
        <dbReference type="EMBL" id="GBL55052.1"/>
    </source>
</evidence>
<organism evidence="2 4">
    <name type="scientific">Araneus ventricosus</name>
    <name type="common">Orbweaver spider</name>
    <name type="synonym">Epeira ventricosa</name>
    <dbReference type="NCBI Taxonomy" id="182803"/>
    <lineage>
        <taxon>Eukaryota</taxon>
        <taxon>Metazoa</taxon>
        <taxon>Ecdysozoa</taxon>
        <taxon>Arthropoda</taxon>
        <taxon>Chelicerata</taxon>
        <taxon>Arachnida</taxon>
        <taxon>Araneae</taxon>
        <taxon>Araneomorphae</taxon>
        <taxon>Entelegynae</taxon>
        <taxon>Araneoidea</taxon>
        <taxon>Araneidae</taxon>
        <taxon>Araneus</taxon>
    </lineage>
</organism>
<reference evidence="2 4" key="1">
    <citation type="journal article" date="2019" name="Sci. Rep.">
        <title>Orb-weaving spider Araneus ventricosus genome elucidates the spidroin gene catalogue.</title>
        <authorList>
            <person name="Kono N."/>
            <person name="Nakamura H."/>
            <person name="Ohtoshi R."/>
            <person name="Moran D.A.P."/>
            <person name="Shinohara A."/>
            <person name="Yoshida Y."/>
            <person name="Fujiwara M."/>
            <person name="Mori M."/>
            <person name="Tomita M."/>
            <person name="Arakawa K."/>
        </authorList>
    </citation>
    <scope>NUCLEOTIDE SEQUENCE [LARGE SCALE GENOMIC DNA]</scope>
</reference>
<comment type="caution">
    <text evidence="2">The sequence shown here is derived from an EMBL/GenBank/DDBJ whole genome shotgun (WGS) entry which is preliminary data.</text>
</comment>
<accession>A0A4Y1ZLW2</accession>
<name>A0A4Y1ZLW2_ARAVE</name>
<dbReference type="AlphaFoldDB" id="A0A4Y1ZLW2"/>
<dbReference type="Proteomes" id="UP000499080">
    <property type="component" value="Unassembled WGS sequence"/>
</dbReference>
<keyword evidence="4" id="KW-1185">Reference proteome</keyword>
<dbReference type="EMBL" id="BGPR01075392">
    <property type="protein sequence ID" value="GBL55124.1"/>
    <property type="molecule type" value="Genomic_DNA"/>
</dbReference>
<evidence type="ECO:0000256" key="1">
    <source>
        <dbReference type="SAM" id="MobiDB-lite"/>
    </source>
</evidence>
<dbReference type="EMBL" id="BGPR01075382">
    <property type="protein sequence ID" value="GBL55052.1"/>
    <property type="molecule type" value="Genomic_DNA"/>
</dbReference>
<gene>
    <name evidence="2" type="ORF">AVEN_3188_1</name>
    <name evidence="3" type="ORF">AVEN_56281_1</name>
</gene>
<proteinExistence type="predicted"/>
<evidence type="ECO:0000313" key="4">
    <source>
        <dbReference type="Proteomes" id="UP000499080"/>
    </source>
</evidence>
<feature type="region of interest" description="Disordered" evidence="1">
    <location>
        <begin position="61"/>
        <end position="85"/>
    </location>
</feature>